<dbReference type="OrthoDB" id="961277at2"/>
<feature type="compositionally biased region" description="Polar residues" evidence="1">
    <location>
        <begin position="126"/>
        <end position="137"/>
    </location>
</feature>
<accession>A0A3D8Y6Y1</accession>
<feature type="region of interest" description="Disordered" evidence="1">
    <location>
        <begin position="21"/>
        <end position="143"/>
    </location>
</feature>
<keyword evidence="4" id="KW-1185">Reference proteome</keyword>
<feature type="compositionally biased region" description="Basic and acidic residues" evidence="1">
    <location>
        <begin position="94"/>
        <end position="110"/>
    </location>
</feature>
<dbReference type="AlphaFoldDB" id="A0A3D8Y6Y1"/>
<reference evidence="3 4" key="1">
    <citation type="submission" date="2018-07" db="EMBL/GenBank/DDBJ databases">
        <title>Dyadobacter roseus sp. nov., isolated from rose rhizosphere soil.</title>
        <authorList>
            <person name="Chen L."/>
        </authorList>
    </citation>
    <scope>NUCLEOTIDE SEQUENCE [LARGE SCALE GENOMIC DNA]</scope>
    <source>
        <strain evidence="3 4">RS19</strain>
    </source>
</reference>
<feature type="compositionally biased region" description="Basic and acidic residues" evidence="1">
    <location>
        <begin position="75"/>
        <end position="87"/>
    </location>
</feature>
<feature type="compositionally biased region" description="Polar residues" evidence="1">
    <location>
        <begin position="21"/>
        <end position="37"/>
    </location>
</feature>
<keyword evidence="2" id="KW-0732">Signal</keyword>
<name>A0A3D8Y6Y1_9BACT</name>
<evidence type="ECO:0000256" key="2">
    <source>
        <dbReference type="SAM" id="SignalP"/>
    </source>
</evidence>
<comment type="caution">
    <text evidence="3">The sequence shown here is derived from an EMBL/GenBank/DDBJ whole genome shotgun (WGS) entry which is preliminary data.</text>
</comment>
<protein>
    <submittedName>
        <fullName evidence="3">Uncharacterized protein</fullName>
    </submittedName>
</protein>
<dbReference type="Proteomes" id="UP000256373">
    <property type="component" value="Unassembled WGS sequence"/>
</dbReference>
<sequence>MKKLSIVSFTALLFAATVCNAQSNTNSEGKGSSGTETQKVEPANEADKDTTAKANDAGGGEGAAAAPAASGSKPKKPDQYSKVDDPKPMLTTKEAVEKRRKNMTEPDTTMKKGSGSAPRNIKNHTGKTSNYGNQASKRNPGGK</sequence>
<evidence type="ECO:0000256" key="1">
    <source>
        <dbReference type="SAM" id="MobiDB-lite"/>
    </source>
</evidence>
<dbReference type="EMBL" id="QNUL01000023">
    <property type="protein sequence ID" value="REA58083.1"/>
    <property type="molecule type" value="Genomic_DNA"/>
</dbReference>
<proteinExistence type="predicted"/>
<feature type="chain" id="PRO_5017615727" evidence="2">
    <location>
        <begin position="22"/>
        <end position="143"/>
    </location>
</feature>
<dbReference type="RefSeq" id="WP_115833122.1">
    <property type="nucleotide sequence ID" value="NZ_QNUL01000023.1"/>
</dbReference>
<feature type="signal peptide" evidence="2">
    <location>
        <begin position="1"/>
        <end position="21"/>
    </location>
</feature>
<organism evidence="3 4">
    <name type="scientific">Dyadobacter luteus</name>
    <dbReference type="NCBI Taxonomy" id="2259619"/>
    <lineage>
        <taxon>Bacteria</taxon>
        <taxon>Pseudomonadati</taxon>
        <taxon>Bacteroidota</taxon>
        <taxon>Cytophagia</taxon>
        <taxon>Cytophagales</taxon>
        <taxon>Spirosomataceae</taxon>
        <taxon>Dyadobacter</taxon>
    </lineage>
</organism>
<evidence type="ECO:0000313" key="4">
    <source>
        <dbReference type="Proteomes" id="UP000256373"/>
    </source>
</evidence>
<gene>
    <name evidence="3" type="ORF">DSL64_22120</name>
</gene>
<evidence type="ECO:0000313" key="3">
    <source>
        <dbReference type="EMBL" id="REA58083.1"/>
    </source>
</evidence>